<feature type="region of interest" description="Disordered" evidence="13">
    <location>
        <begin position="255"/>
        <end position="279"/>
    </location>
</feature>
<dbReference type="InterPro" id="IPR002048">
    <property type="entry name" value="EF_hand_dom"/>
</dbReference>
<feature type="domain" description="EF-hand" evidence="15">
    <location>
        <begin position="139"/>
        <end position="174"/>
    </location>
</feature>
<keyword evidence="6" id="KW-0256">Endoplasmic reticulum</keyword>
<evidence type="ECO:0000256" key="14">
    <source>
        <dbReference type="SAM" id="SignalP"/>
    </source>
</evidence>
<dbReference type="GO" id="GO:0005509">
    <property type="term" value="F:calcium ion binding"/>
    <property type="evidence" value="ECO:0007669"/>
    <property type="project" value="InterPro"/>
</dbReference>
<dbReference type="GO" id="GO:0005788">
    <property type="term" value="C:endoplasmic reticulum lumen"/>
    <property type="evidence" value="ECO:0007669"/>
    <property type="project" value="UniProtKB-SubCell"/>
</dbReference>
<reference evidence="16" key="1">
    <citation type="submission" date="2018-08" db="EMBL/GenBank/DDBJ databases">
        <authorList>
            <person name="Venkatesh B."/>
        </authorList>
    </citation>
    <scope>NUCLEOTIDE SEQUENCE</scope>
</reference>
<gene>
    <name evidence="16" type="primary">Calu</name>
</gene>
<dbReference type="AlphaFoldDB" id="A0A646RSA9"/>
<accession>A0A646RSA9</accession>
<evidence type="ECO:0000256" key="6">
    <source>
        <dbReference type="ARBA" id="ARBA00022824"/>
    </source>
</evidence>
<feature type="domain" description="EF-hand" evidence="15">
    <location>
        <begin position="103"/>
        <end position="138"/>
    </location>
</feature>
<evidence type="ECO:0000256" key="11">
    <source>
        <dbReference type="ARBA" id="ARBA00063143"/>
    </source>
</evidence>
<comment type="function">
    <text evidence="10">Probable molecular chaperone assisting protein biosynthesis and transport in the endoplasmic reticulum. Required for the proper biosynthesis and transport of pulmonary surfactant-associated protein A/SP-A, pulmonary surfactant-associated protein D/SP-D and the lipid transporter ABCA3. By regulating both the proper expression and the degradation through the endoplasmic reticulum-associated protein degradation pathway of these proteins plays a crucial role in pulmonary surfactant homeostasis. Has an anti-fibrotic activity by negatively regulating the secretion of type I and type III collagens. This calcium-binding protein also transiently associates with immature PCSK6 and regulates its secretion.</text>
</comment>
<evidence type="ECO:0000259" key="15">
    <source>
        <dbReference type="PROSITE" id="PS50222"/>
    </source>
</evidence>
<feature type="compositionally biased region" description="Low complexity" evidence="13">
    <location>
        <begin position="1"/>
        <end position="16"/>
    </location>
</feature>
<evidence type="ECO:0000256" key="5">
    <source>
        <dbReference type="ARBA" id="ARBA00022737"/>
    </source>
</evidence>
<dbReference type="InterPro" id="IPR018247">
    <property type="entry name" value="EF_Hand_1_Ca_BS"/>
</dbReference>
<keyword evidence="7" id="KW-0106">Calcium</keyword>
<proteinExistence type="inferred from homology"/>
<organism evidence="16">
    <name type="scientific">Lethenteron camtschaticum</name>
    <name type="common">Japanese lamprey</name>
    <name type="synonym">Lampetra japonica</name>
    <dbReference type="NCBI Taxonomy" id="980415"/>
    <lineage>
        <taxon>Eukaryota</taxon>
        <taxon>Metazoa</taxon>
        <taxon>Chordata</taxon>
        <taxon>Craniata</taxon>
        <taxon>Vertebrata</taxon>
        <taxon>Cyclostomata</taxon>
        <taxon>Hyperoartia</taxon>
        <taxon>Petromyzontiformes</taxon>
        <taxon>Petromyzontidae</taxon>
        <taxon>Lethenteron</taxon>
    </lineage>
</organism>
<dbReference type="SMART" id="SM00054">
    <property type="entry name" value="EFh"/>
    <property type="match status" value="5"/>
</dbReference>
<feature type="signal peptide" evidence="14">
    <location>
        <begin position="1"/>
        <end position="50"/>
    </location>
</feature>
<dbReference type="PROSITE" id="PS00018">
    <property type="entry name" value="EF_HAND_1"/>
    <property type="match status" value="5"/>
</dbReference>
<evidence type="ECO:0000256" key="8">
    <source>
        <dbReference type="ARBA" id="ARBA00023180"/>
    </source>
</evidence>
<feature type="chain" id="PRO_5024802590" description="Reticulocalbin-3" evidence="14">
    <location>
        <begin position="51"/>
        <end position="365"/>
    </location>
</feature>
<comment type="subcellular location">
    <subcellularLocation>
        <location evidence="1">Endoplasmic reticulum lumen</location>
    </subcellularLocation>
</comment>
<dbReference type="CDD" id="cd16226">
    <property type="entry name" value="EFh_CREC_Calumenin_like"/>
    <property type="match status" value="1"/>
</dbReference>
<evidence type="ECO:0000313" key="16">
    <source>
        <dbReference type="EMBL" id="QDC23198.1"/>
    </source>
</evidence>
<feature type="region of interest" description="Disordered" evidence="13">
    <location>
        <begin position="1"/>
        <end position="26"/>
    </location>
</feature>
<comment type="similarity">
    <text evidence="2">Belongs to the CREC family.</text>
</comment>
<dbReference type="Pfam" id="PF13499">
    <property type="entry name" value="EF-hand_7"/>
    <property type="match status" value="1"/>
</dbReference>
<feature type="domain" description="EF-hand" evidence="15">
    <location>
        <begin position="225"/>
        <end position="260"/>
    </location>
</feature>
<keyword evidence="4 14" id="KW-0732">Signal</keyword>
<evidence type="ECO:0000256" key="10">
    <source>
        <dbReference type="ARBA" id="ARBA00056975"/>
    </source>
</evidence>
<dbReference type="InterPro" id="IPR011992">
    <property type="entry name" value="EF-hand-dom_pair"/>
</dbReference>
<evidence type="ECO:0000256" key="9">
    <source>
        <dbReference type="ARBA" id="ARBA00023186"/>
    </source>
</evidence>
<dbReference type="PROSITE" id="PS50222">
    <property type="entry name" value="EF_HAND_2"/>
    <property type="match status" value="5"/>
</dbReference>
<feature type="domain" description="EF-hand" evidence="15">
    <location>
        <begin position="315"/>
        <end position="350"/>
    </location>
</feature>
<dbReference type="PANTHER" id="PTHR10827:SF52">
    <property type="entry name" value="IP16409P"/>
    <property type="match status" value="1"/>
</dbReference>
<keyword evidence="9" id="KW-0143">Chaperone</keyword>
<dbReference type="FunFam" id="1.10.238.10:FF:000104">
    <property type="entry name" value="calumenin isoform X1"/>
    <property type="match status" value="1"/>
</dbReference>
<feature type="region of interest" description="Disordered" evidence="13">
    <location>
        <begin position="50"/>
        <end position="91"/>
    </location>
</feature>
<evidence type="ECO:0000256" key="4">
    <source>
        <dbReference type="ARBA" id="ARBA00022729"/>
    </source>
</evidence>
<dbReference type="GO" id="GO:0015031">
    <property type="term" value="P:protein transport"/>
    <property type="evidence" value="ECO:0007669"/>
    <property type="project" value="UniProtKB-ARBA"/>
</dbReference>
<dbReference type="PANTHER" id="PTHR10827">
    <property type="entry name" value="RETICULOCALBIN"/>
    <property type="match status" value="1"/>
</dbReference>
<sequence>MDLSPARASSWPSSPSTRGPVGLSTSTRLLRPPLLLLLLLVASWPGPGSCKPAVPRGAPARDRVATPPRPDAEGGQQRPEEVPPPPILDPEEARAFESLGPEQSKRRLAALVERMDVDEDGLVSRSELRVWIKFTQRRYAAEEVARHWREYDADRDDHVSWDEYRNTTYGFHFEEDGGDGEEGGGYRRMLARDRRRFSHADGDADGRMTREEFSAFLHPDEHEHMAELVITETIEDLDKDGDGTIDIEEYIGDMFSREPSAGDDADGERQGGGAEEPEWVRTERAQFLAVRDTDGDGRMGRAETRAWVLPSDYDHADIEAQHLVHESDADADGKLSVEEILNKFDLFIGSQATNFGEELKRHDEF</sequence>
<comment type="subunit">
    <text evidence="11">Interacts with PCSK6 (immature form including the propeptide); probably involved in the maturation and the secretion of PCSK6.</text>
</comment>
<name>A0A646RSA9_LETCA</name>
<evidence type="ECO:0000256" key="3">
    <source>
        <dbReference type="ARBA" id="ARBA00022723"/>
    </source>
</evidence>
<protein>
    <recommendedName>
        <fullName evidence="12">Reticulocalbin-3</fullName>
    </recommendedName>
</protein>
<keyword evidence="3" id="KW-0479">Metal-binding</keyword>
<evidence type="ECO:0000256" key="1">
    <source>
        <dbReference type="ARBA" id="ARBA00004319"/>
    </source>
</evidence>
<evidence type="ECO:0000256" key="12">
    <source>
        <dbReference type="ARBA" id="ARBA00072696"/>
    </source>
</evidence>
<keyword evidence="8" id="KW-0325">Glycoprotein</keyword>
<dbReference type="Gene3D" id="1.10.238.10">
    <property type="entry name" value="EF-hand"/>
    <property type="match status" value="3"/>
</dbReference>
<keyword evidence="5" id="KW-0677">Repeat</keyword>
<evidence type="ECO:0000256" key="13">
    <source>
        <dbReference type="SAM" id="MobiDB-lite"/>
    </source>
</evidence>
<dbReference type="SUPFAM" id="SSF47473">
    <property type="entry name" value="EF-hand"/>
    <property type="match status" value="2"/>
</dbReference>
<evidence type="ECO:0000256" key="2">
    <source>
        <dbReference type="ARBA" id="ARBA00006431"/>
    </source>
</evidence>
<evidence type="ECO:0000256" key="7">
    <source>
        <dbReference type="ARBA" id="ARBA00022837"/>
    </source>
</evidence>
<feature type="domain" description="EF-hand" evidence="15">
    <location>
        <begin position="188"/>
        <end position="223"/>
    </location>
</feature>
<dbReference type="EMBL" id="MH778922">
    <property type="protein sequence ID" value="QDC23198.1"/>
    <property type="molecule type" value="Genomic_DNA"/>
</dbReference>
<dbReference type="Pfam" id="PF13202">
    <property type="entry name" value="EF-hand_5"/>
    <property type="match status" value="1"/>
</dbReference>